<comment type="caution">
    <text evidence="2">The sequence shown here is derived from an EMBL/GenBank/DDBJ whole genome shotgun (WGS) entry which is preliminary data.</text>
</comment>
<reference evidence="2 3" key="1">
    <citation type="submission" date="2019-07" db="EMBL/GenBank/DDBJ databases">
        <title>Rapid identification of Enteric Bacteria from Whole Genome Sequences (WGS) using Average Nucleotide Identity (ANI).</title>
        <authorList>
            <person name="Lane C."/>
        </authorList>
    </citation>
    <scope>NUCLEOTIDE SEQUENCE [LARGE SCALE GENOMIC DNA]</scope>
    <source>
        <strain evidence="2 3">D2411</strain>
    </source>
</reference>
<dbReference type="AlphaFoldDB" id="A0A562XIL1"/>
<organism evidence="2 3">
    <name type="scientific">Campylobacter hyointestinalis</name>
    <dbReference type="NCBI Taxonomy" id="198"/>
    <lineage>
        <taxon>Bacteria</taxon>
        <taxon>Pseudomonadati</taxon>
        <taxon>Campylobacterota</taxon>
        <taxon>Epsilonproteobacteria</taxon>
        <taxon>Campylobacterales</taxon>
        <taxon>Campylobacteraceae</taxon>
        <taxon>Campylobacter</taxon>
    </lineage>
</organism>
<evidence type="ECO:0000259" key="1">
    <source>
        <dbReference type="Pfam" id="PF18618"/>
    </source>
</evidence>
<feature type="domain" description="HP0268" evidence="1">
    <location>
        <begin position="1"/>
        <end position="80"/>
    </location>
</feature>
<protein>
    <recommendedName>
        <fullName evidence="1">HP0268 domain-containing protein</fullName>
    </recommendedName>
</protein>
<dbReference type="Pfam" id="PF18618">
    <property type="entry name" value="HP0268"/>
    <property type="match status" value="1"/>
</dbReference>
<dbReference type="InterPro" id="IPR040748">
    <property type="entry name" value="HP0268"/>
</dbReference>
<gene>
    <name evidence="2" type="ORF">YZ82_03050</name>
</gene>
<sequence length="80" mass="9427">MELKLARTELDNKPRTISLDKIEVAVAKDGGKIFYFDKENSHKELISLVEYFEKKGLSVYHRTVKYGLDENDYMYEVHIL</sequence>
<dbReference type="Proteomes" id="UP000321812">
    <property type="component" value="Unassembled WGS sequence"/>
</dbReference>
<proteinExistence type="predicted"/>
<dbReference type="GeneID" id="56509827"/>
<evidence type="ECO:0000313" key="2">
    <source>
        <dbReference type="EMBL" id="TWO21978.1"/>
    </source>
</evidence>
<accession>A0A562XIL1</accession>
<name>A0A562XIL1_CAMHY</name>
<evidence type="ECO:0000313" key="3">
    <source>
        <dbReference type="Proteomes" id="UP000321812"/>
    </source>
</evidence>
<dbReference type="EMBL" id="VOAP01000009">
    <property type="protein sequence ID" value="TWO21978.1"/>
    <property type="molecule type" value="Genomic_DNA"/>
</dbReference>
<dbReference type="RefSeq" id="WP_063998375.1">
    <property type="nucleotide sequence ID" value="NZ_VOAP01000009.1"/>
</dbReference>